<name>A0ABR2BZE2_9ROSI</name>
<dbReference type="Pfam" id="PF13966">
    <property type="entry name" value="zf-RVT"/>
    <property type="match status" value="1"/>
</dbReference>
<evidence type="ECO:0000313" key="2">
    <source>
        <dbReference type="EMBL" id="KAK8512489.1"/>
    </source>
</evidence>
<dbReference type="Proteomes" id="UP001472677">
    <property type="component" value="Unassembled WGS sequence"/>
</dbReference>
<protein>
    <recommendedName>
        <fullName evidence="1">Reverse transcriptase zinc-binding domain-containing protein</fullName>
    </recommendedName>
</protein>
<feature type="domain" description="Reverse transcriptase zinc-binding" evidence="1">
    <location>
        <begin position="73"/>
        <end position="160"/>
    </location>
</feature>
<dbReference type="EMBL" id="JBBPBM010000072">
    <property type="protein sequence ID" value="KAK8512489.1"/>
    <property type="molecule type" value="Genomic_DNA"/>
</dbReference>
<sequence length="256" mass="30018">MGGWEDGRIRNHEIYIRYTNVPDLIDQTSKLWKYEVLQELFDDDHVSRICSIPLARPDLADEIVWRYEGLSCYSVKSGYKLLQNFQPISSIPFSGFYNVVWSLSLPSKIKIHLWRLSKNFLPTFDKLQHRRLVVNNRCPFCQSYGETVAHLIRDCVFVCQLMCVFHLPSAPTSDSESWLHWLATFFVSLSENSRRVLVMIYWTVWFSRNKLVHEEYKISIYKTSSFIKAFISEQDSIGVFNDYVGPTALPRREAPI</sequence>
<dbReference type="InterPro" id="IPR026960">
    <property type="entry name" value="RVT-Znf"/>
</dbReference>
<evidence type="ECO:0000313" key="3">
    <source>
        <dbReference type="Proteomes" id="UP001472677"/>
    </source>
</evidence>
<organism evidence="2 3">
    <name type="scientific">Hibiscus sabdariffa</name>
    <name type="common">roselle</name>
    <dbReference type="NCBI Taxonomy" id="183260"/>
    <lineage>
        <taxon>Eukaryota</taxon>
        <taxon>Viridiplantae</taxon>
        <taxon>Streptophyta</taxon>
        <taxon>Embryophyta</taxon>
        <taxon>Tracheophyta</taxon>
        <taxon>Spermatophyta</taxon>
        <taxon>Magnoliopsida</taxon>
        <taxon>eudicotyledons</taxon>
        <taxon>Gunneridae</taxon>
        <taxon>Pentapetalae</taxon>
        <taxon>rosids</taxon>
        <taxon>malvids</taxon>
        <taxon>Malvales</taxon>
        <taxon>Malvaceae</taxon>
        <taxon>Malvoideae</taxon>
        <taxon>Hibiscus</taxon>
    </lineage>
</organism>
<proteinExistence type="predicted"/>
<accession>A0ABR2BZE2</accession>
<reference evidence="2 3" key="1">
    <citation type="journal article" date="2024" name="G3 (Bethesda)">
        <title>Genome assembly of Hibiscus sabdariffa L. provides insights into metabolisms of medicinal natural products.</title>
        <authorList>
            <person name="Kim T."/>
        </authorList>
    </citation>
    <scope>NUCLEOTIDE SEQUENCE [LARGE SCALE GENOMIC DNA]</scope>
    <source>
        <strain evidence="2">TK-2024</strain>
        <tissue evidence="2">Old leaves</tissue>
    </source>
</reference>
<gene>
    <name evidence="2" type="ORF">V6N12_075067</name>
</gene>
<evidence type="ECO:0000259" key="1">
    <source>
        <dbReference type="Pfam" id="PF13966"/>
    </source>
</evidence>
<comment type="caution">
    <text evidence="2">The sequence shown here is derived from an EMBL/GenBank/DDBJ whole genome shotgun (WGS) entry which is preliminary data.</text>
</comment>
<keyword evidence="3" id="KW-1185">Reference proteome</keyword>